<dbReference type="GeneTree" id="ENSGT00940000154856"/>
<dbReference type="PANTHER" id="PTHR10127:SF779">
    <property type="entry name" value="METALLOENDOPEPTIDASE"/>
    <property type="match status" value="1"/>
</dbReference>
<dbReference type="SMART" id="SM00235">
    <property type="entry name" value="ZnMc"/>
    <property type="match status" value="1"/>
</dbReference>
<evidence type="ECO:0000259" key="3">
    <source>
        <dbReference type="PROSITE" id="PS51864"/>
    </source>
</evidence>
<keyword evidence="1 2" id="KW-0645">Protease</keyword>
<feature type="binding site" evidence="1">
    <location>
        <position position="187"/>
    </location>
    <ligand>
        <name>Zn(2+)</name>
        <dbReference type="ChEBI" id="CHEBI:29105"/>
        <note>catalytic</note>
    </ligand>
</feature>
<keyword evidence="1 2" id="KW-0482">Metalloprotease</keyword>
<dbReference type="AlphaFoldDB" id="A0A4W6FJ06"/>
<feature type="binding site" evidence="1">
    <location>
        <position position="193"/>
    </location>
    <ligand>
        <name>Zn(2+)</name>
        <dbReference type="ChEBI" id="CHEBI:29105"/>
        <note>catalytic</note>
    </ligand>
</feature>
<dbReference type="GO" id="GO:0004222">
    <property type="term" value="F:metalloendopeptidase activity"/>
    <property type="evidence" value="ECO:0007669"/>
    <property type="project" value="UniProtKB-UniRule"/>
</dbReference>
<evidence type="ECO:0000313" key="4">
    <source>
        <dbReference type="Ensembl" id="ENSLCAP00010050544.1"/>
    </source>
</evidence>
<reference evidence="4" key="3">
    <citation type="submission" date="2025-09" db="UniProtKB">
        <authorList>
            <consortium name="Ensembl"/>
        </authorList>
    </citation>
    <scope>IDENTIFICATION</scope>
</reference>
<dbReference type="Pfam" id="PF01400">
    <property type="entry name" value="Astacin"/>
    <property type="match status" value="1"/>
</dbReference>
<name>A0A4W6FJ06_LATCA</name>
<comment type="cofactor">
    <cofactor evidence="1 2">
        <name>Zn(2+)</name>
        <dbReference type="ChEBI" id="CHEBI:29105"/>
    </cofactor>
    <text evidence="1 2">Binds 1 zinc ion per subunit.</text>
</comment>
<protein>
    <recommendedName>
        <fullName evidence="2">Metalloendopeptidase</fullName>
        <ecNumber evidence="2">3.4.24.-</ecNumber>
    </recommendedName>
</protein>
<dbReference type="PRINTS" id="PR00480">
    <property type="entry name" value="ASTACIN"/>
</dbReference>
<evidence type="ECO:0000256" key="1">
    <source>
        <dbReference type="PROSITE-ProRule" id="PRU01211"/>
    </source>
</evidence>
<feature type="domain" description="Peptidase M12A" evidence="3">
    <location>
        <begin position="85"/>
        <end position="278"/>
    </location>
</feature>
<evidence type="ECO:0000313" key="5">
    <source>
        <dbReference type="Proteomes" id="UP000314980"/>
    </source>
</evidence>
<dbReference type="SUPFAM" id="SSF55486">
    <property type="entry name" value="Metalloproteases ('zincins'), catalytic domain"/>
    <property type="match status" value="1"/>
</dbReference>
<accession>A0A4W6FJ06</accession>
<evidence type="ECO:0000256" key="2">
    <source>
        <dbReference type="RuleBase" id="RU361183"/>
    </source>
</evidence>
<dbReference type="PANTHER" id="PTHR10127">
    <property type="entry name" value="DISCOIDIN, CUB, EGF, LAMININ , AND ZINC METALLOPROTEASE DOMAIN CONTAINING"/>
    <property type="match status" value="1"/>
</dbReference>
<dbReference type="InterPro" id="IPR001506">
    <property type="entry name" value="Peptidase_M12A"/>
</dbReference>
<dbReference type="InterPro" id="IPR024079">
    <property type="entry name" value="MetalloPept_cat_dom_sf"/>
</dbReference>
<proteinExistence type="predicted"/>
<keyword evidence="5" id="KW-1185">Reference proteome</keyword>
<organism evidence="4 5">
    <name type="scientific">Lates calcarifer</name>
    <name type="common">Barramundi</name>
    <name type="synonym">Holocentrus calcarifer</name>
    <dbReference type="NCBI Taxonomy" id="8187"/>
    <lineage>
        <taxon>Eukaryota</taxon>
        <taxon>Metazoa</taxon>
        <taxon>Chordata</taxon>
        <taxon>Craniata</taxon>
        <taxon>Vertebrata</taxon>
        <taxon>Euteleostomi</taxon>
        <taxon>Actinopterygii</taxon>
        <taxon>Neopterygii</taxon>
        <taxon>Teleostei</taxon>
        <taxon>Neoteleostei</taxon>
        <taxon>Acanthomorphata</taxon>
        <taxon>Carangaria</taxon>
        <taxon>Carangaria incertae sedis</taxon>
        <taxon>Centropomidae</taxon>
        <taxon>Lates</taxon>
    </lineage>
</organism>
<sequence length="278" mass="32528">MWTTLVLVSLLLHYNYFLAFLEYFYLSWSINLCQHSTKYTNYIAKSMWTPSSWHCLVSVKGNLEHPGHRRDLFYDIAYGDVTERNADPCVRQGCKWEKSRDGKVYVPYVISRQYSPHERSVIDRGLKSFNSNTCIRFVHRTKERDYLDIQSDEGCYSYVGRQGNAQTLSLERPGCVHHSVIQHELLHALGFHHEQSRSDRDQHIRVLWQNIDPGQHLKNTLNLNTPYDYISVMQYDRDAFSVNGLPTMVPIPDPSVQFGEATQMSRNDVIRVNRLYNC</sequence>
<dbReference type="Proteomes" id="UP000314980">
    <property type="component" value="Unassembled WGS sequence"/>
</dbReference>
<feature type="binding site" evidence="1">
    <location>
        <position position="183"/>
    </location>
    <ligand>
        <name>Zn(2+)</name>
        <dbReference type="ChEBI" id="CHEBI:29105"/>
        <note>catalytic</note>
    </ligand>
</feature>
<reference evidence="4" key="2">
    <citation type="submission" date="2025-08" db="UniProtKB">
        <authorList>
            <consortium name="Ensembl"/>
        </authorList>
    </citation>
    <scope>IDENTIFICATION</scope>
</reference>
<dbReference type="GO" id="GO:0006508">
    <property type="term" value="P:proteolysis"/>
    <property type="evidence" value="ECO:0007669"/>
    <property type="project" value="UniProtKB-KW"/>
</dbReference>
<dbReference type="Gene3D" id="3.40.390.10">
    <property type="entry name" value="Collagenase (Catalytic Domain)"/>
    <property type="match status" value="1"/>
</dbReference>
<reference evidence="5" key="1">
    <citation type="submission" date="2015-09" db="EMBL/GenBank/DDBJ databases">
        <authorList>
            <person name="Sai Rama Sridatta P."/>
        </authorList>
    </citation>
    <scope>NUCLEOTIDE SEQUENCE [LARGE SCALE GENOMIC DNA]</scope>
</reference>
<dbReference type="GO" id="GO:0008270">
    <property type="term" value="F:zinc ion binding"/>
    <property type="evidence" value="ECO:0007669"/>
    <property type="project" value="UniProtKB-UniRule"/>
</dbReference>
<keyword evidence="1 2" id="KW-0378">Hydrolase</keyword>
<keyword evidence="1 2" id="KW-0479">Metal-binding</keyword>
<comment type="caution">
    <text evidence="1">Lacks conserved residue(s) required for the propagation of feature annotation.</text>
</comment>
<dbReference type="InterPro" id="IPR006026">
    <property type="entry name" value="Peptidase_Metallo"/>
</dbReference>
<keyword evidence="1 2" id="KW-0862">Zinc</keyword>
<dbReference type="EC" id="3.4.24.-" evidence="2"/>
<dbReference type="Ensembl" id="ENSLCAT00010051863.1">
    <property type="protein sequence ID" value="ENSLCAP00010050544.1"/>
    <property type="gene ID" value="ENSLCAG00010023494.1"/>
</dbReference>
<dbReference type="PROSITE" id="PS51864">
    <property type="entry name" value="ASTACIN"/>
    <property type="match status" value="1"/>
</dbReference>
<feature type="active site" evidence="1">
    <location>
        <position position="184"/>
    </location>
</feature>
<dbReference type="InParanoid" id="A0A4W6FJ06"/>